<organism evidence="2 3">
    <name type="scientific">Roseimaritima multifibrata</name>
    <dbReference type="NCBI Taxonomy" id="1930274"/>
    <lineage>
        <taxon>Bacteria</taxon>
        <taxon>Pseudomonadati</taxon>
        <taxon>Planctomycetota</taxon>
        <taxon>Planctomycetia</taxon>
        <taxon>Pirellulales</taxon>
        <taxon>Pirellulaceae</taxon>
        <taxon>Roseimaritima</taxon>
    </lineage>
</organism>
<evidence type="ECO:0000256" key="1">
    <source>
        <dbReference type="SAM" id="SignalP"/>
    </source>
</evidence>
<gene>
    <name evidence="2" type="ORF">FF011L_30530</name>
</gene>
<feature type="signal peptide" evidence="1">
    <location>
        <begin position="1"/>
        <end position="23"/>
    </location>
</feature>
<accession>A0A517MHB3</accession>
<dbReference type="AlphaFoldDB" id="A0A517MHB3"/>
<dbReference type="Proteomes" id="UP000320672">
    <property type="component" value="Chromosome"/>
</dbReference>
<reference evidence="2 3" key="1">
    <citation type="submission" date="2019-02" db="EMBL/GenBank/DDBJ databases">
        <title>Deep-cultivation of Planctomycetes and their phenomic and genomic characterization uncovers novel biology.</title>
        <authorList>
            <person name="Wiegand S."/>
            <person name="Jogler M."/>
            <person name="Boedeker C."/>
            <person name="Pinto D."/>
            <person name="Vollmers J."/>
            <person name="Rivas-Marin E."/>
            <person name="Kohn T."/>
            <person name="Peeters S.H."/>
            <person name="Heuer A."/>
            <person name="Rast P."/>
            <person name="Oberbeckmann S."/>
            <person name="Bunk B."/>
            <person name="Jeske O."/>
            <person name="Meyerdierks A."/>
            <person name="Storesund J.E."/>
            <person name="Kallscheuer N."/>
            <person name="Luecker S."/>
            <person name="Lage O.M."/>
            <person name="Pohl T."/>
            <person name="Merkel B.J."/>
            <person name="Hornburger P."/>
            <person name="Mueller R.-W."/>
            <person name="Bruemmer F."/>
            <person name="Labrenz M."/>
            <person name="Spormann A.M."/>
            <person name="Op den Camp H."/>
            <person name="Overmann J."/>
            <person name="Amann R."/>
            <person name="Jetten M.S.M."/>
            <person name="Mascher T."/>
            <person name="Medema M.H."/>
            <person name="Devos D.P."/>
            <person name="Kaster A.-K."/>
            <person name="Ovreas L."/>
            <person name="Rohde M."/>
            <person name="Galperin M.Y."/>
            <person name="Jogler C."/>
        </authorList>
    </citation>
    <scope>NUCLEOTIDE SEQUENCE [LARGE SCALE GENOMIC DNA]</scope>
    <source>
        <strain evidence="2 3">FF011L</strain>
    </source>
</reference>
<dbReference type="KEGG" id="rml:FF011L_30530"/>
<evidence type="ECO:0000313" key="2">
    <source>
        <dbReference type="EMBL" id="QDS94274.1"/>
    </source>
</evidence>
<dbReference type="Gene3D" id="2.60.120.260">
    <property type="entry name" value="Galactose-binding domain-like"/>
    <property type="match status" value="1"/>
</dbReference>
<keyword evidence="3" id="KW-1185">Reference proteome</keyword>
<protein>
    <submittedName>
        <fullName evidence="2">Uncharacterized protein</fullName>
    </submittedName>
</protein>
<dbReference type="EMBL" id="CP036262">
    <property type="protein sequence ID" value="QDS94274.1"/>
    <property type="molecule type" value="Genomic_DNA"/>
</dbReference>
<keyword evidence="1" id="KW-0732">Signal</keyword>
<dbReference type="RefSeq" id="WP_145352291.1">
    <property type="nucleotide sequence ID" value="NZ_CP036262.1"/>
</dbReference>
<dbReference type="OrthoDB" id="246068at2"/>
<name>A0A517MHB3_9BACT</name>
<evidence type="ECO:0000313" key="3">
    <source>
        <dbReference type="Proteomes" id="UP000320672"/>
    </source>
</evidence>
<feature type="chain" id="PRO_5021855354" evidence="1">
    <location>
        <begin position="24"/>
        <end position="458"/>
    </location>
</feature>
<sequence precursor="true">MKRVLSALYAVLLITAGMPPSGAEELSPSASLLGNGGFEKGLEGWVFRPGDASQVALVDGGSDRGQILELNPDGRLLGVETSHVILGEQIDPAKAYKVQADLKSEGLQRGIFAFSMYCFDAEGKTLKQISFYPLNTKSSAHDWRQVRGSFGPGTSNLLPEGTHSIRIRFSFYEDNANCQGQVSVDNVVLKSFDPPRREGWPKEITADVGDLQVRFESRSFWTLYRIDYKQTRLGLDRWGSHYGSVIKFPGVGFIGSGHTENEDEQILELSLWVDGNPVQDPPPALKAEKVRLLKKSRIRDFLLTTEIEIQDNQIVEDVRLIAEKETPVDLIYHFMHPWTVTATDFLAELPDGSRVEGAFEGNRGQRIDQAVRWSAIYDASTDKGVVTYVVDVPEGDDWRTRYWDLPDRYRKHYFTTFLNRSVPADKEFHYRVRNIPFQADAKLWHKVATQLAEQIKDN</sequence>
<proteinExistence type="predicted"/>